<dbReference type="InterPro" id="IPR010982">
    <property type="entry name" value="Lambda_DNA-bd_dom_sf"/>
</dbReference>
<dbReference type="SUPFAM" id="SSF53822">
    <property type="entry name" value="Periplasmic binding protein-like I"/>
    <property type="match status" value="1"/>
</dbReference>
<dbReference type="PROSITE" id="PS00356">
    <property type="entry name" value="HTH_LACI_1"/>
    <property type="match status" value="1"/>
</dbReference>
<proteinExistence type="predicted"/>
<dbReference type="InterPro" id="IPR000843">
    <property type="entry name" value="HTH_LacI"/>
</dbReference>
<sequence length="333" mass="34210">MSASDTSPRRGGRIGVRDVAQLAGVSTQTVSRVLNNSPNLREETRARVLEAMAELDYRPNNAARALGTATTRTLGVVATDVTLHGPALAVAALATAARDAGRWIATAYADATDEASVDSALSHVLGQGVDGIVLVAPHVRTRDALLNHASGTPMVVMHGGPVDRQAEGTALVVDHLVSLGHRRIGRVGGPADWLEERSRRAGHDAALATHGLAAGPSWGGDWSAAAGHRLSTQVADVVRSPNGPTAVVVANDQMALGLMAGLRAGGVDVPGQVSVVGFDDNPDAAYYSPPLTTVRLDVGAEARRCVAQVFGDAPPDEGTAPRLVARSSTAAPA</sequence>
<dbReference type="Gene3D" id="3.40.50.2300">
    <property type="match status" value="2"/>
</dbReference>
<dbReference type="GO" id="GO:0003677">
    <property type="term" value="F:DNA binding"/>
    <property type="evidence" value="ECO:0007669"/>
    <property type="project" value="UniProtKB-KW"/>
</dbReference>
<dbReference type="PRINTS" id="PR00036">
    <property type="entry name" value="HTHLACI"/>
</dbReference>
<keyword evidence="6" id="KW-1185">Reference proteome</keyword>
<evidence type="ECO:0000259" key="4">
    <source>
        <dbReference type="PROSITE" id="PS50932"/>
    </source>
</evidence>
<dbReference type="InterPro" id="IPR046335">
    <property type="entry name" value="LacI/GalR-like_sensor"/>
</dbReference>
<protein>
    <submittedName>
        <fullName evidence="5">LacI family DNA-binding transcriptional regulator</fullName>
    </submittedName>
</protein>
<dbReference type="Gene3D" id="1.10.260.40">
    <property type="entry name" value="lambda repressor-like DNA-binding domains"/>
    <property type="match status" value="1"/>
</dbReference>
<comment type="caution">
    <text evidence="5">The sequence shown here is derived from an EMBL/GenBank/DDBJ whole genome shotgun (WGS) entry which is preliminary data.</text>
</comment>
<dbReference type="EMBL" id="JBHSRD010000003">
    <property type="protein sequence ID" value="MFC6007205.1"/>
    <property type="molecule type" value="Genomic_DNA"/>
</dbReference>
<dbReference type="RefSeq" id="WP_345716012.1">
    <property type="nucleotide sequence ID" value="NZ_BAABFP010000004.1"/>
</dbReference>
<dbReference type="PANTHER" id="PTHR30146:SF109">
    <property type="entry name" value="HTH-TYPE TRANSCRIPTIONAL REGULATOR GALS"/>
    <property type="match status" value="1"/>
</dbReference>
<dbReference type="Pfam" id="PF00356">
    <property type="entry name" value="LacI"/>
    <property type="match status" value="1"/>
</dbReference>
<dbReference type="InterPro" id="IPR028082">
    <property type="entry name" value="Peripla_BP_I"/>
</dbReference>
<dbReference type="SUPFAM" id="SSF47413">
    <property type="entry name" value="lambda repressor-like DNA-binding domains"/>
    <property type="match status" value="1"/>
</dbReference>
<evidence type="ECO:0000256" key="1">
    <source>
        <dbReference type="ARBA" id="ARBA00023015"/>
    </source>
</evidence>
<dbReference type="Pfam" id="PF13377">
    <property type="entry name" value="Peripla_BP_3"/>
    <property type="match status" value="1"/>
</dbReference>
<dbReference type="PROSITE" id="PS50932">
    <property type="entry name" value="HTH_LACI_2"/>
    <property type="match status" value="1"/>
</dbReference>
<dbReference type="SMART" id="SM00354">
    <property type="entry name" value="HTH_LACI"/>
    <property type="match status" value="1"/>
</dbReference>
<keyword evidence="1" id="KW-0805">Transcription regulation</keyword>
<keyword evidence="2 5" id="KW-0238">DNA-binding</keyword>
<keyword evidence="3" id="KW-0804">Transcription</keyword>
<dbReference type="Proteomes" id="UP001596189">
    <property type="component" value="Unassembled WGS sequence"/>
</dbReference>
<evidence type="ECO:0000313" key="6">
    <source>
        <dbReference type="Proteomes" id="UP001596189"/>
    </source>
</evidence>
<dbReference type="CDD" id="cd01392">
    <property type="entry name" value="HTH_LacI"/>
    <property type="match status" value="1"/>
</dbReference>
<organism evidence="5 6">
    <name type="scientific">Angustibacter luteus</name>
    <dbReference type="NCBI Taxonomy" id="658456"/>
    <lineage>
        <taxon>Bacteria</taxon>
        <taxon>Bacillati</taxon>
        <taxon>Actinomycetota</taxon>
        <taxon>Actinomycetes</taxon>
        <taxon>Kineosporiales</taxon>
        <taxon>Kineosporiaceae</taxon>
    </lineage>
</organism>
<evidence type="ECO:0000256" key="3">
    <source>
        <dbReference type="ARBA" id="ARBA00023163"/>
    </source>
</evidence>
<evidence type="ECO:0000256" key="2">
    <source>
        <dbReference type="ARBA" id="ARBA00023125"/>
    </source>
</evidence>
<evidence type="ECO:0000313" key="5">
    <source>
        <dbReference type="EMBL" id="MFC6007205.1"/>
    </source>
</evidence>
<reference evidence="6" key="1">
    <citation type="journal article" date="2019" name="Int. J. Syst. Evol. Microbiol.">
        <title>The Global Catalogue of Microorganisms (GCM) 10K type strain sequencing project: providing services to taxonomists for standard genome sequencing and annotation.</title>
        <authorList>
            <consortium name="The Broad Institute Genomics Platform"/>
            <consortium name="The Broad Institute Genome Sequencing Center for Infectious Disease"/>
            <person name="Wu L."/>
            <person name="Ma J."/>
        </authorList>
    </citation>
    <scope>NUCLEOTIDE SEQUENCE [LARGE SCALE GENOMIC DNA]</scope>
    <source>
        <strain evidence="6">KACC 14249</strain>
    </source>
</reference>
<name>A0ABW1JDF8_9ACTN</name>
<feature type="domain" description="HTH lacI-type" evidence="4">
    <location>
        <begin position="14"/>
        <end position="68"/>
    </location>
</feature>
<gene>
    <name evidence="5" type="ORF">ACFQDO_08690</name>
</gene>
<accession>A0ABW1JDF8</accession>
<dbReference type="PANTHER" id="PTHR30146">
    <property type="entry name" value="LACI-RELATED TRANSCRIPTIONAL REPRESSOR"/>
    <property type="match status" value="1"/>
</dbReference>